<reference evidence="3" key="1">
    <citation type="journal article" date="2019" name="Sci. Rep.">
        <title>Draft genome of Tanacetum cinerariifolium, the natural source of mosquito coil.</title>
        <authorList>
            <person name="Yamashiro T."/>
            <person name="Shiraishi A."/>
            <person name="Satake H."/>
            <person name="Nakayama K."/>
        </authorList>
    </citation>
    <scope>NUCLEOTIDE SEQUENCE</scope>
</reference>
<sequence>MKNSLKQTGFDSGVTKDLNHKNVFDNESPKIPDDEGRVSSNDDGLELSPVNQGNNDSDATSMDENNNTHPEGTVSNETDFINDFYENSEFNSEVEDFPVNTVKRSTRQTKLPTSLYDFVIEGKVKYGVEKVVSYANLNHENFCFASDEEIYMTIPKGFANKYNKNKVCRLVKSLYGLKQAPRKWNEKLVKVLKENDFVQSVNDHSLFTKSKNNKFIALLVNVDDIVITGNCVDEIEKFKKFLESKFKIKDLGSLKYVLGIEVMKLYMHSPLKSHLNCALNVLRYLKNASGKGIRYNHLDCKNNMKGYSDAD</sequence>
<evidence type="ECO:0000256" key="1">
    <source>
        <dbReference type="SAM" id="MobiDB-lite"/>
    </source>
</evidence>
<feature type="region of interest" description="Disordered" evidence="1">
    <location>
        <begin position="1"/>
        <end position="77"/>
    </location>
</feature>
<protein>
    <submittedName>
        <fullName evidence="3">Ribonuclease H-like domain-containing protein</fullName>
    </submittedName>
</protein>
<proteinExistence type="predicted"/>
<feature type="compositionally biased region" description="Polar residues" evidence="1">
    <location>
        <begin position="49"/>
        <end position="77"/>
    </location>
</feature>
<feature type="compositionally biased region" description="Polar residues" evidence="1">
    <location>
        <begin position="1"/>
        <end position="10"/>
    </location>
</feature>
<evidence type="ECO:0000313" key="3">
    <source>
        <dbReference type="EMBL" id="GEX92039.1"/>
    </source>
</evidence>
<name>A0A699HDB4_TANCI</name>
<dbReference type="InterPro" id="IPR013103">
    <property type="entry name" value="RVT_2"/>
</dbReference>
<dbReference type="Pfam" id="PF07727">
    <property type="entry name" value="RVT_2"/>
    <property type="match status" value="1"/>
</dbReference>
<feature type="domain" description="Reverse transcriptase Ty1/copia-type" evidence="2">
    <location>
        <begin position="147"/>
        <end position="264"/>
    </location>
</feature>
<dbReference type="AlphaFoldDB" id="A0A699HDB4"/>
<dbReference type="InterPro" id="IPR043502">
    <property type="entry name" value="DNA/RNA_pol_sf"/>
</dbReference>
<comment type="caution">
    <text evidence="3">The sequence shown here is derived from an EMBL/GenBank/DDBJ whole genome shotgun (WGS) entry which is preliminary data.</text>
</comment>
<accession>A0A699HDB4</accession>
<evidence type="ECO:0000259" key="2">
    <source>
        <dbReference type="Pfam" id="PF07727"/>
    </source>
</evidence>
<feature type="compositionally biased region" description="Basic and acidic residues" evidence="1">
    <location>
        <begin position="17"/>
        <end position="37"/>
    </location>
</feature>
<dbReference type="EMBL" id="BKCJ010139073">
    <property type="protein sequence ID" value="GEX92039.1"/>
    <property type="molecule type" value="Genomic_DNA"/>
</dbReference>
<dbReference type="SUPFAM" id="SSF56672">
    <property type="entry name" value="DNA/RNA polymerases"/>
    <property type="match status" value="1"/>
</dbReference>
<gene>
    <name evidence="3" type="ORF">Tci_364014</name>
</gene>
<organism evidence="3">
    <name type="scientific">Tanacetum cinerariifolium</name>
    <name type="common">Dalmatian daisy</name>
    <name type="synonym">Chrysanthemum cinerariifolium</name>
    <dbReference type="NCBI Taxonomy" id="118510"/>
    <lineage>
        <taxon>Eukaryota</taxon>
        <taxon>Viridiplantae</taxon>
        <taxon>Streptophyta</taxon>
        <taxon>Embryophyta</taxon>
        <taxon>Tracheophyta</taxon>
        <taxon>Spermatophyta</taxon>
        <taxon>Magnoliopsida</taxon>
        <taxon>eudicotyledons</taxon>
        <taxon>Gunneridae</taxon>
        <taxon>Pentapetalae</taxon>
        <taxon>asterids</taxon>
        <taxon>campanulids</taxon>
        <taxon>Asterales</taxon>
        <taxon>Asteraceae</taxon>
        <taxon>Asteroideae</taxon>
        <taxon>Anthemideae</taxon>
        <taxon>Anthemidinae</taxon>
        <taxon>Tanacetum</taxon>
    </lineage>
</organism>